<dbReference type="InterPro" id="IPR002525">
    <property type="entry name" value="Transp_IS110-like_N"/>
</dbReference>
<evidence type="ECO:0000259" key="1">
    <source>
        <dbReference type="Pfam" id="PF01548"/>
    </source>
</evidence>
<evidence type="ECO:0000313" key="5">
    <source>
        <dbReference type="Proteomes" id="UP001163293"/>
    </source>
</evidence>
<dbReference type="RefSeq" id="WP_069695493.1">
    <property type="nucleotide sequence ID" value="NZ_CP043010.1"/>
</dbReference>
<reference evidence="4" key="1">
    <citation type="submission" date="2022-07" db="EMBL/GenBank/DDBJ databases">
        <authorList>
            <person name="Wu T."/>
        </authorList>
    </citation>
    <scope>NUCLEOTIDE SEQUENCE</scope>
    <source>
        <strain evidence="4">SD-1</strain>
        <plasmid evidence="4">unnamed3</plasmid>
    </source>
</reference>
<dbReference type="InterPro" id="IPR003346">
    <property type="entry name" value="Transposase_20"/>
</dbReference>
<dbReference type="PANTHER" id="PTHR33055:SF3">
    <property type="entry name" value="PUTATIVE TRANSPOSASE FOR IS117-RELATED"/>
    <property type="match status" value="1"/>
</dbReference>
<accession>A0AAQ2PZX1</accession>
<dbReference type="InterPro" id="IPR047650">
    <property type="entry name" value="Transpos_IS110"/>
</dbReference>
<sequence>MNVYCGLDWAEHHHDAALVDETGALLAKKRITDDAAGYRLLLELLAEHGDTPENPIPVAIETSHGLLVATLRTGSRPIYAVNPLAAARYRDRHAVSRKKSDNGDALVLANILRTDMAAHRPLPRDTDLARAITVLARAQQDAVWARQQLANQIRSLLRNYYPAALDAFLGKQNGLIRPDTRIILTAAPTPARAAKLTITQLQAALRRAGRVRGVATEAERLKEVFRGDYVRHPVAVEDAMGLQLTALLLQLDAACRAADQLATAVEEAFLKHADAQILLSFPGLGVQLGARILAEIGDDRARFADARALKAYAGSAPVTRASGKKTYVGRRFVKNDRLMAAGFLWAFAALQGSEGANEHYRRRRSAGDWHAAAQRNLFNRFLGQLYHCLQTGKPFDEAKAFIAAATGPTPLSPVGQK</sequence>
<evidence type="ECO:0000313" key="4">
    <source>
        <dbReference type="EMBL" id="UYW00083.1"/>
    </source>
</evidence>
<gene>
    <name evidence="3" type="ORF">NL394_21220</name>
    <name evidence="4" type="ORF">NL394_23020</name>
</gene>
<dbReference type="Pfam" id="PF01548">
    <property type="entry name" value="DEDD_Tnp_IS110"/>
    <property type="match status" value="1"/>
</dbReference>
<keyword evidence="4" id="KW-0614">Plasmid</keyword>
<dbReference type="Proteomes" id="UP001163293">
    <property type="component" value="Chromosome"/>
</dbReference>
<dbReference type="EMBL" id="CP101188">
    <property type="protein sequence ID" value="UYW00083.1"/>
    <property type="molecule type" value="Genomic_DNA"/>
</dbReference>
<geneLocation type="plasmid" evidence="4 5">
    <name>unnamed3</name>
</geneLocation>
<protein>
    <submittedName>
        <fullName evidence="4">IS110 family transposase</fullName>
    </submittedName>
</protein>
<dbReference type="EMBL" id="CP101185">
    <property type="protein sequence ID" value="UYV97515.1"/>
    <property type="molecule type" value="Genomic_DNA"/>
</dbReference>
<proteinExistence type="predicted"/>
<dbReference type="AlphaFoldDB" id="A0AAQ2PZX1"/>
<feature type="domain" description="Transposase IS116/IS110/IS902 C-terminal" evidence="2">
    <location>
        <begin position="275"/>
        <end position="355"/>
    </location>
</feature>
<keyword evidence="5" id="KW-1185">Reference proteome</keyword>
<dbReference type="GO" id="GO:0003677">
    <property type="term" value="F:DNA binding"/>
    <property type="evidence" value="ECO:0007669"/>
    <property type="project" value="InterPro"/>
</dbReference>
<dbReference type="NCBIfam" id="NF033542">
    <property type="entry name" value="transpos_IS110"/>
    <property type="match status" value="1"/>
</dbReference>
<evidence type="ECO:0000313" key="3">
    <source>
        <dbReference type="EMBL" id="UYV97515.1"/>
    </source>
</evidence>
<dbReference type="Proteomes" id="UP001163293">
    <property type="component" value="Plasmid unnamed3"/>
</dbReference>
<evidence type="ECO:0000259" key="2">
    <source>
        <dbReference type="Pfam" id="PF02371"/>
    </source>
</evidence>
<dbReference type="PANTHER" id="PTHR33055">
    <property type="entry name" value="TRANSPOSASE FOR INSERTION SEQUENCE ELEMENT IS1111A"/>
    <property type="match status" value="1"/>
</dbReference>
<dbReference type="GO" id="GO:0004803">
    <property type="term" value="F:transposase activity"/>
    <property type="evidence" value="ECO:0007669"/>
    <property type="project" value="InterPro"/>
</dbReference>
<organism evidence="4 5">
    <name type="scientific">Paenarthrobacter ureafaciens</name>
    <dbReference type="NCBI Taxonomy" id="37931"/>
    <lineage>
        <taxon>Bacteria</taxon>
        <taxon>Bacillati</taxon>
        <taxon>Actinomycetota</taxon>
        <taxon>Actinomycetes</taxon>
        <taxon>Micrococcales</taxon>
        <taxon>Micrococcaceae</taxon>
        <taxon>Paenarthrobacter</taxon>
    </lineage>
</organism>
<dbReference type="Pfam" id="PF02371">
    <property type="entry name" value="Transposase_20"/>
    <property type="match status" value="1"/>
</dbReference>
<dbReference type="GO" id="GO:0006313">
    <property type="term" value="P:DNA transposition"/>
    <property type="evidence" value="ECO:0007669"/>
    <property type="project" value="InterPro"/>
</dbReference>
<feature type="domain" description="Transposase IS110-like N-terminal" evidence="1">
    <location>
        <begin position="5"/>
        <end position="162"/>
    </location>
</feature>
<name>A0AAQ2PZX1_PAEUR</name>